<evidence type="ECO:0000313" key="3">
    <source>
        <dbReference type="EMBL" id="PZW26655.1"/>
    </source>
</evidence>
<dbReference type="RefSeq" id="WP_111324159.1">
    <property type="nucleotide sequence ID" value="NZ_BIFX01000001.1"/>
</dbReference>
<proteinExistence type="predicted"/>
<dbReference type="CDD" id="cd03802">
    <property type="entry name" value="GT4_AviGT4-like"/>
    <property type="match status" value="1"/>
</dbReference>
<dbReference type="Pfam" id="PF13439">
    <property type="entry name" value="Glyco_transf_4"/>
    <property type="match status" value="1"/>
</dbReference>
<dbReference type="EMBL" id="QKUF01000014">
    <property type="protein sequence ID" value="PZW26655.1"/>
    <property type="molecule type" value="Genomic_DNA"/>
</dbReference>
<dbReference type="Pfam" id="PF00534">
    <property type="entry name" value="Glycos_transf_1"/>
    <property type="match status" value="1"/>
</dbReference>
<comment type="caution">
    <text evidence="3">The sequence shown here is derived from an EMBL/GenBank/DDBJ whole genome shotgun (WGS) entry which is preliminary data.</text>
</comment>
<evidence type="ECO:0000313" key="4">
    <source>
        <dbReference type="Proteomes" id="UP000248806"/>
    </source>
</evidence>
<accession>A0A326U3I6</accession>
<dbReference type="InterPro" id="IPR028098">
    <property type="entry name" value="Glyco_trans_4-like_N"/>
</dbReference>
<evidence type="ECO:0000259" key="1">
    <source>
        <dbReference type="Pfam" id="PF00534"/>
    </source>
</evidence>
<dbReference type="Gene3D" id="3.40.50.2000">
    <property type="entry name" value="Glycogen Phosphorylase B"/>
    <property type="match status" value="2"/>
</dbReference>
<dbReference type="OrthoDB" id="9764657at2"/>
<dbReference type="Proteomes" id="UP000248806">
    <property type="component" value="Unassembled WGS sequence"/>
</dbReference>
<organism evidence="3 4">
    <name type="scientific">Thermosporothrix hazakensis</name>
    <dbReference type="NCBI Taxonomy" id="644383"/>
    <lineage>
        <taxon>Bacteria</taxon>
        <taxon>Bacillati</taxon>
        <taxon>Chloroflexota</taxon>
        <taxon>Ktedonobacteria</taxon>
        <taxon>Ktedonobacterales</taxon>
        <taxon>Thermosporotrichaceae</taxon>
        <taxon>Thermosporothrix</taxon>
    </lineage>
</organism>
<feature type="domain" description="Glycosyltransferase subfamily 4-like N-terminal" evidence="2">
    <location>
        <begin position="18"/>
        <end position="183"/>
    </location>
</feature>
<keyword evidence="3" id="KW-0808">Transferase</keyword>
<keyword evidence="4" id="KW-1185">Reference proteome</keyword>
<reference evidence="3 4" key="1">
    <citation type="submission" date="2018-06" db="EMBL/GenBank/DDBJ databases">
        <title>Genomic Encyclopedia of Archaeal and Bacterial Type Strains, Phase II (KMG-II): from individual species to whole genera.</title>
        <authorList>
            <person name="Goeker M."/>
        </authorList>
    </citation>
    <scope>NUCLEOTIDE SEQUENCE [LARGE SCALE GENOMIC DNA]</scope>
    <source>
        <strain evidence="3 4">ATCC BAA-1881</strain>
    </source>
</reference>
<sequence length="365" mass="39961">MRIALIAPLVTPIAQPFVGGAQALVAELATGLHRDGHQVTLFAREGSILPDIVIEQIAVPESVVPARFSGPPQERPADAGFFAQANLFLDLFLRLKQRQHEFDLVHAHAFDWPAFACSTLLDQIPVVHTIHLPAVTPEINDCLRVLNQQGHPLTLVTVSQACAQSYADYTPFDRVIYNGLNLSAIPYQEEVATDAPLLFAGRITPEKGVEDAIAIAEQAGVRLLLAGGIYDEDYYQQRIKPRIQGNQVHYLGQLPHADLWRLMGQARALLFPISWEEPFGLAAVEAMATGTPIIAYQRGAAAEVLANGETGFLVTPGDIAGAVKAVHNLHTLSRARCRAHVERHFSLQSMLTAYEQLYYSLCPKA</sequence>
<dbReference type="InterPro" id="IPR001296">
    <property type="entry name" value="Glyco_trans_1"/>
</dbReference>
<gene>
    <name evidence="3" type="ORF">EI42_03807</name>
</gene>
<dbReference type="PANTHER" id="PTHR12526:SF595">
    <property type="entry name" value="BLL5217 PROTEIN"/>
    <property type="match status" value="1"/>
</dbReference>
<protein>
    <submittedName>
        <fullName evidence="3">Glycosyltransferase involved in cell wall biosynthesis</fullName>
    </submittedName>
</protein>
<feature type="domain" description="Glycosyl transferase family 1" evidence="1">
    <location>
        <begin position="194"/>
        <end position="331"/>
    </location>
</feature>
<dbReference type="AlphaFoldDB" id="A0A326U3I6"/>
<name>A0A326U3I6_THEHA</name>
<evidence type="ECO:0000259" key="2">
    <source>
        <dbReference type="Pfam" id="PF13439"/>
    </source>
</evidence>
<dbReference type="GO" id="GO:0016757">
    <property type="term" value="F:glycosyltransferase activity"/>
    <property type="evidence" value="ECO:0007669"/>
    <property type="project" value="InterPro"/>
</dbReference>
<dbReference type="SUPFAM" id="SSF53756">
    <property type="entry name" value="UDP-Glycosyltransferase/glycogen phosphorylase"/>
    <property type="match status" value="1"/>
</dbReference>
<dbReference type="PANTHER" id="PTHR12526">
    <property type="entry name" value="GLYCOSYLTRANSFERASE"/>
    <property type="match status" value="1"/>
</dbReference>